<name>A0A074RWV6_9AGAM</name>
<dbReference type="PANTHER" id="PTHR38846">
    <property type="entry name" value="C3H1-TYPE DOMAIN-CONTAINING PROTEIN"/>
    <property type="match status" value="1"/>
</dbReference>
<dbReference type="PANTHER" id="PTHR38846:SF1">
    <property type="entry name" value="C3H1-TYPE DOMAIN-CONTAINING PROTEIN"/>
    <property type="match status" value="1"/>
</dbReference>
<evidence type="ECO:0000313" key="2">
    <source>
        <dbReference type="Proteomes" id="UP000027456"/>
    </source>
</evidence>
<gene>
    <name evidence="1" type="ORF">V565_062190</name>
</gene>
<dbReference type="OrthoDB" id="6105938at2759"/>
<dbReference type="STRING" id="1423351.A0A074RWV6"/>
<dbReference type="AlphaFoldDB" id="A0A074RWV6"/>
<protein>
    <submittedName>
        <fullName evidence="1">Uncharacterized protein</fullName>
    </submittedName>
</protein>
<sequence>MPRLHQPLARPHLVSFFAQYPNFKYDPSKPFMDEFWRLVETNQFGRRGKRYKSARQGVKDAILLQFNDIYKAHSYNIHVWHNFFRAIGMDEMPRDIGLCHRLAKSIHLNICDLIDKPVTRINIQKFPNVLELSHYTFKDIDRPKIAPPISKKQDPIVGRLFRQVTNPPRPKVKDIQSVTNSPAIATKYF</sequence>
<proteinExistence type="predicted"/>
<evidence type="ECO:0000313" key="1">
    <source>
        <dbReference type="EMBL" id="KEP51419.1"/>
    </source>
</evidence>
<accession>A0A074RWV6</accession>
<dbReference type="HOGENOM" id="CLU_053382_2_2_1"/>
<organism evidence="1 2">
    <name type="scientific">Rhizoctonia solani 123E</name>
    <dbReference type="NCBI Taxonomy" id="1423351"/>
    <lineage>
        <taxon>Eukaryota</taxon>
        <taxon>Fungi</taxon>
        <taxon>Dikarya</taxon>
        <taxon>Basidiomycota</taxon>
        <taxon>Agaricomycotina</taxon>
        <taxon>Agaricomycetes</taxon>
        <taxon>Cantharellales</taxon>
        <taxon>Ceratobasidiaceae</taxon>
        <taxon>Rhizoctonia</taxon>
    </lineage>
</organism>
<comment type="caution">
    <text evidence="1">The sequence shown here is derived from an EMBL/GenBank/DDBJ whole genome shotgun (WGS) entry which is preliminary data.</text>
</comment>
<keyword evidence="2" id="KW-1185">Reference proteome</keyword>
<reference evidence="1 2" key="1">
    <citation type="submission" date="2013-12" db="EMBL/GenBank/DDBJ databases">
        <authorList>
            <person name="Cubeta M."/>
            <person name="Pakala S."/>
            <person name="Fedorova N."/>
            <person name="Thomas E."/>
            <person name="Dean R."/>
            <person name="Jabaji S."/>
            <person name="Neate S."/>
            <person name="Toda T."/>
            <person name="Tavantzis S."/>
            <person name="Vilgalys R."/>
            <person name="Bharathan N."/>
            <person name="Pakala S."/>
            <person name="Losada L.S."/>
            <person name="Zafar N."/>
            <person name="Nierman W."/>
        </authorList>
    </citation>
    <scope>NUCLEOTIDE SEQUENCE [LARGE SCALE GENOMIC DNA]</scope>
    <source>
        <strain evidence="1 2">123E</strain>
    </source>
</reference>
<dbReference type="EMBL" id="AZST01000171">
    <property type="protein sequence ID" value="KEP51419.1"/>
    <property type="molecule type" value="Genomic_DNA"/>
</dbReference>
<dbReference type="Proteomes" id="UP000027456">
    <property type="component" value="Unassembled WGS sequence"/>
</dbReference>